<keyword evidence="10" id="KW-1185">Reference proteome</keyword>
<dbReference type="CDD" id="cd06261">
    <property type="entry name" value="TM_PBP2"/>
    <property type="match status" value="1"/>
</dbReference>
<comment type="subcellular location">
    <subcellularLocation>
        <location evidence="1 7">Cell membrane</location>
        <topology evidence="1 7">Multi-pass membrane protein</topology>
    </subcellularLocation>
</comment>
<feature type="transmembrane region" description="Helical" evidence="7">
    <location>
        <begin position="234"/>
        <end position="260"/>
    </location>
</feature>
<keyword evidence="5 7" id="KW-1133">Transmembrane helix</keyword>
<dbReference type="Pfam" id="PF19300">
    <property type="entry name" value="BPD_transp_1_N"/>
    <property type="match status" value="1"/>
</dbReference>
<dbReference type="PANTHER" id="PTHR43163:SF3">
    <property type="entry name" value="PEPTIDE ABC TRANSPORTER PERMEASE PROTEIN"/>
    <property type="match status" value="1"/>
</dbReference>
<feature type="transmembrane region" description="Helical" evidence="7">
    <location>
        <begin position="12"/>
        <end position="32"/>
    </location>
</feature>
<evidence type="ECO:0000259" key="8">
    <source>
        <dbReference type="PROSITE" id="PS50928"/>
    </source>
</evidence>
<dbReference type="RefSeq" id="WP_157719941.1">
    <property type="nucleotide sequence ID" value="NZ_LT629799.1"/>
</dbReference>
<dbReference type="Gene3D" id="1.10.3720.10">
    <property type="entry name" value="MetI-like"/>
    <property type="match status" value="1"/>
</dbReference>
<evidence type="ECO:0000256" key="3">
    <source>
        <dbReference type="ARBA" id="ARBA00022475"/>
    </source>
</evidence>
<dbReference type="PANTHER" id="PTHR43163">
    <property type="entry name" value="DIPEPTIDE TRANSPORT SYSTEM PERMEASE PROTEIN DPPB-RELATED"/>
    <property type="match status" value="1"/>
</dbReference>
<feature type="transmembrane region" description="Helical" evidence="7">
    <location>
        <begin position="280"/>
        <end position="299"/>
    </location>
</feature>
<feature type="transmembrane region" description="Helical" evidence="7">
    <location>
        <begin position="101"/>
        <end position="124"/>
    </location>
</feature>
<dbReference type="EMBL" id="LT629799">
    <property type="protein sequence ID" value="SDU94055.1"/>
    <property type="molecule type" value="Genomic_DNA"/>
</dbReference>
<evidence type="ECO:0000256" key="2">
    <source>
        <dbReference type="ARBA" id="ARBA00022448"/>
    </source>
</evidence>
<keyword evidence="3" id="KW-1003">Cell membrane</keyword>
<dbReference type="AlphaFoldDB" id="A0A1H2MM36"/>
<dbReference type="PROSITE" id="PS50928">
    <property type="entry name" value="ABC_TM1"/>
    <property type="match status" value="1"/>
</dbReference>
<dbReference type="InterPro" id="IPR035906">
    <property type="entry name" value="MetI-like_sf"/>
</dbReference>
<evidence type="ECO:0000256" key="7">
    <source>
        <dbReference type="RuleBase" id="RU363032"/>
    </source>
</evidence>
<dbReference type="OrthoDB" id="147688at2"/>
<feature type="transmembrane region" description="Helical" evidence="7">
    <location>
        <begin position="136"/>
        <end position="157"/>
    </location>
</feature>
<evidence type="ECO:0000313" key="10">
    <source>
        <dbReference type="Proteomes" id="UP000198825"/>
    </source>
</evidence>
<evidence type="ECO:0000256" key="1">
    <source>
        <dbReference type="ARBA" id="ARBA00004651"/>
    </source>
</evidence>
<organism evidence="9 10">
    <name type="scientific">Microlunatus sagamiharensis</name>
    <dbReference type="NCBI Taxonomy" id="546874"/>
    <lineage>
        <taxon>Bacteria</taxon>
        <taxon>Bacillati</taxon>
        <taxon>Actinomycetota</taxon>
        <taxon>Actinomycetes</taxon>
        <taxon>Propionibacteriales</taxon>
        <taxon>Propionibacteriaceae</taxon>
        <taxon>Microlunatus</taxon>
    </lineage>
</organism>
<accession>A0A1H2MM36</accession>
<evidence type="ECO:0000313" key="9">
    <source>
        <dbReference type="EMBL" id="SDU94055.1"/>
    </source>
</evidence>
<dbReference type="GO" id="GO:0055085">
    <property type="term" value="P:transmembrane transport"/>
    <property type="evidence" value="ECO:0007669"/>
    <property type="project" value="InterPro"/>
</dbReference>
<dbReference type="SUPFAM" id="SSF161098">
    <property type="entry name" value="MetI-like"/>
    <property type="match status" value="1"/>
</dbReference>
<gene>
    <name evidence="9" type="ORF">SAMN04488544_2301</name>
</gene>
<evidence type="ECO:0000256" key="5">
    <source>
        <dbReference type="ARBA" id="ARBA00022989"/>
    </source>
</evidence>
<sequence>MRNLGLSWTRLANLVPVLFGITLVSFVLIRLVPGDPATQILGNRYTPEAAEQIRNSLGLNDSILTQYGIFLRSALTGSFGESYQYHRPVGEILVDRVGPSLLLVAVTAVLCTLISLPLGVLAAVKRGGAVDQGTRVFFTLGYALPAFLIGIVLILVFGLKLGWFPIGGYGTGLVGHLYHLVLPAVTLAIPFSTVLVRSLRASTITVLESDFVTIARLKGISGWSVLARHVLRNAIAPVAVVFGVNLAFLVGGTVVIENVFSIPGMGSLLVGAVSTRDYPVVQAVSLVLAVFVLLVNVLTDVVHRLLDPRLSVAVTR</sequence>
<dbReference type="InterPro" id="IPR045621">
    <property type="entry name" value="BPD_transp_1_N"/>
</dbReference>
<keyword evidence="4 7" id="KW-0812">Transmembrane</keyword>
<feature type="transmembrane region" description="Helical" evidence="7">
    <location>
        <begin position="177"/>
        <end position="196"/>
    </location>
</feature>
<proteinExistence type="inferred from homology"/>
<name>A0A1H2MM36_9ACTN</name>
<reference evidence="10" key="1">
    <citation type="submission" date="2016-10" db="EMBL/GenBank/DDBJ databases">
        <authorList>
            <person name="Varghese N."/>
            <person name="Submissions S."/>
        </authorList>
    </citation>
    <scope>NUCLEOTIDE SEQUENCE [LARGE SCALE GENOMIC DNA]</scope>
    <source>
        <strain evidence="10">DSM 21743</strain>
    </source>
</reference>
<dbReference type="Proteomes" id="UP000198825">
    <property type="component" value="Chromosome I"/>
</dbReference>
<dbReference type="STRING" id="546874.SAMN04488544_2301"/>
<keyword evidence="6 7" id="KW-0472">Membrane</keyword>
<dbReference type="GO" id="GO:0005886">
    <property type="term" value="C:plasma membrane"/>
    <property type="evidence" value="ECO:0007669"/>
    <property type="project" value="UniProtKB-SubCell"/>
</dbReference>
<protein>
    <submittedName>
        <fullName evidence="9">Peptide/nickel transport system permease protein</fullName>
    </submittedName>
</protein>
<evidence type="ECO:0000256" key="4">
    <source>
        <dbReference type="ARBA" id="ARBA00022692"/>
    </source>
</evidence>
<keyword evidence="2 7" id="KW-0813">Transport</keyword>
<dbReference type="InterPro" id="IPR000515">
    <property type="entry name" value="MetI-like"/>
</dbReference>
<evidence type="ECO:0000256" key="6">
    <source>
        <dbReference type="ARBA" id="ARBA00023136"/>
    </source>
</evidence>
<comment type="similarity">
    <text evidence="7">Belongs to the binding-protein-dependent transport system permease family.</text>
</comment>
<dbReference type="Pfam" id="PF00528">
    <property type="entry name" value="BPD_transp_1"/>
    <property type="match status" value="1"/>
</dbReference>
<feature type="domain" description="ABC transmembrane type-1" evidence="8">
    <location>
        <begin position="97"/>
        <end position="299"/>
    </location>
</feature>